<dbReference type="OrthoDB" id="1490774at2"/>
<dbReference type="EMBL" id="FZPD01000005">
    <property type="protein sequence ID" value="SNT24508.1"/>
    <property type="molecule type" value="Genomic_DNA"/>
</dbReference>
<dbReference type="Proteomes" id="UP000198393">
    <property type="component" value="Unassembled WGS sequence"/>
</dbReference>
<reference evidence="1 2" key="1">
    <citation type="submission" date="2017-06" db="EMBL/GenBank/DDBJ databases">
        <authorList>
            <person name="Kim H.J."/>
            <person name="Triplett B.A."/>
        </authorList>
    </citation>
    <scope>NUCLEOTIDE SEQUENCE [LARGE SCALE GENOMIC DNA]</scope>
    <source>
        <strain evidence="1 2">DSM 19307</strain>
    </source>
</reference>
<evidence type="ECO:0000313" key="1">
    <source>
        <dbReference type="EMBL" id="SNT24508.1"/>
    </source>
</evidence>
<protein>
    <recommendedName>
        <fullName evidence="3">Competence protein CoiA-like family protein</fullName>
    </recommendedName>
</protein>
<organism evidence="1 2">
    <name type="scientific">Ekhidna lutea</name>
    <dbReference type="NCBI Taxonomy" id="447679"/>
    <lineage>
        <taxon>Bacteria</taxon>
        <taxon>Pseudomonadati</taxon>
        <taxon>Bacteroidota</taxon>
        <taxon>Cytophagia</taxon>
        <taxon>Cytophagales</taxon>
        <taxon>Reichenbachiellaceae</taxon>
        <taxon>Ekhidna</taxon>
    </lineage>
</organism>
<evidence type="ECO:0008006" key="3">
    <source>
        <dbReference type="Google" id="ProtNLM"/>
    </source>
</evidence>
<gene>
    <name evidence="1" type="ORF">SAMN05421640_2918</name>
</gene>
<evidence type="ECO:0000313" key="2">
    <source>
        <dbReference type="Proteomes" id="UP000198393"/>
    </source>
</evidence>
<dbReference type="RefSeq" id="WP_089357614.1">
    <property type="nucleotide sequence ID" value="NZ_FZPD01000005.1"/>
</dbReference>
<accession>A0A239L3K8</accession>
<proteinExistence type="predicted"/>
<dbReference type="AlphaFoldDB" id="A0A239L3K8"/>
<keyword evidence="2" id="KW-1185">Reference proteome</keyword>
<sequence>MGVKLENAYQLIDGQQKLVNILDVPNGLACNCTCPACNAQLIAKNNPKNKVRAHFQHYKSLECEHAVETSVHLLAKEVFSELDHYVLPPIYHRFYEKDEKYRGWGPIIDRFDEIVKPQKIRIKKCLIEQQVGRFRPDLILICDDRQVHIEIYVTHEVEQAKIDFLKQNEIDAIEIYLKNTDRSITKESLKELLLNDPITEWINNEQANLRITDIEKVVNKEIEQEKERRDKEFKIIDHKRKKKKHFERYMNKGRDWIRNKTDFQIRDLENKHNYSIFKKLQDGKVIDCPISSNNSSHFCTNRCRFNAQLWKKTAFKGSPDWYYGYTKCLYDLMNERFYGQGLDEEWENNLDN</sequence>
<name>A0A239L3K8_EKHLU</name>